<dbReference type="AlphaFoldDB" id="A0A7I8W693"/>
<accession>A0A7I8W693</accession>
<keyword evidence="1" id="KW-0472">Membrane</keyword>
<name>A0A7I8W693_9ANNE</name>
<sequence>MGVIDEWRALMGNPQETNNNNQDSKSDCTECRVIGTVACSGAGCYTLWSTLAKDMKGASRSLKIRYYSFGTCLSLTFFTLAICRAFDLSMFNAKNKDKTPLQILNEDIKWFREKKFFSKD</sequence>
<evidence type="ECO:0000313" key="3">
    <source>
        <dbReference type="Proteomes" id="UP000549394"/>
    </source>
</evidence>
<dbReference type="OrthoDB" id="6604875at2759"/>
<organism evidence="2 3">
    <name type="scientific">Dimorphilus gyrociliatus</name>
    <dbReference type="NCBI Taxonomy" id="2664684"/>
    <lineage>
        <taxon>Eukaryota</taxon>
        <taxon>Metazoa</taxon>
        <taxon>Spiralia</taxon>
        <taxon>Lophotrochozoa</taxon>
        <taxon>Annelida</taxon>
        <taxon>Polychaeta</taxon>
        <taxon>Polychaeta incertae sedis</taxon>
        <taxon>Dinophilidae</taxon>
        <taxon>Dimorphilus</taxon>
    </lineage>
</organism>
<keyword evidence="1" id="KW-1133">Transmembrane helix</keyword>
<protein>
    <submittedName>
        <fullName evidence="2">Uncharacterized protein</fullName>
    </submittedName>
</protein>
<evidence type="ECO:0000313" key="2">
    <source>
        <dbReference type="EMBL" id="CAD5123764.1"/>
    </source>
</evidence>
<dbReference type="Proteomes" id="UP000549394">
    <property type="component" value="Unassembled WGS sequence"/>
</dbReference>
<evidence type="ECO:0000256" key="1">
    <source>
        <dbReference type="SAM" id="Phobius"/>
    </source>
</evidence>
<feature type="transmembrane region" description="Helical" evidence="1">
    <location>
        <begin position="64"/>
        <end position="86"/>
    </location>
</feature>
<dbReference type="EMBL" id="CAJFCJ010000019">
    <property type="protein sequence ID" value="CAD5123764.1"/>
    <property type="molecule type" value="Genomic_DNA"/>
</dbReference>
<keyword evidence="1" id="KW-0812">Transmembrane</keyword>
<reference evidence="2 3" key="1">
    <citation type="submission" date="2020-08" db="EMBL/GenBank/DDBJ databases">
        <authorList>
            <person name="Hejnol A."/>
        </authorList>
    </citation>
    <scope>NUCLEOTIDE SEQUENCE [LARGE SCALE GENOMIC DNA]</scope>
</reference>
<gene>
    <name evidence="2" type="ORF">DGYR_LOCUS11406</name>
</gene>
<comment type="caution">
    <text evidence="2">The sequence shown here is derived from an EMBL/GenBank/DDBJ whole genome shotgun (WGS) entry which is preliminary data.</text>
</comment>
<proteinExistence type="predicted"/>
<keyword evidence="3" id="KW-1185">Reference proteome</keyword>